<dbReference type="OrthoDB" id="31530at2759"/>
<accession>B0EN19</accession>
<reference evidence="2" key="1">
    <citation type="submission" date="2007-12" db="EMBL/GenBank/DDBJ databases">
        <title>Annotation of Entamoeba dispar SAW760.</title>
        <authorList>
            <person name="Lorenzi H."/>
            <person name="Inman J."/>
            <person name="Schobel S."/>
            <person name="Amedeo P."/>
            <person name="Caler E."/>
        </authorList>
    </citation>
    <scope>NUCLEOTIDE SEQUENCE [LARGE SCALE GENOMIC DNA]</scope>
    <source>
        <strain evidence="2">ATCC PRA-260 / SAW760</strain>
    </source>
</reference>
<dbReference type="KEGG" id="edi:EDI_199330"/>
<dbReference type="InterPro" id="IPR050180">
    <property type="entry name" value="RNR_Ribonuclease"/>
</dbReference>
<dbReference type="RefSeq" id="XP_001739542.1">
    <property type="nucleotide sequence ID" value="XM_001739490.1"/>
</dbReference>
<organism evidence="2">
    <name type="scientific">Entamoeba dispar (strain ATCC PRA-260 / SAW760)</name>
    <dbReference type="NCBI Taxonomy" id="370354"/>
    <lineage>
        <taxon>Eukaryota</taxon>
        <taxon>Amoebozoa</taxon>
        <taxon>Evosea</taxon>
        <taxon>Archamoebae</taxon>
        <taxon>Mastigamoebida</taxon>
        <taxon>Entamoebidae</taxon>
        <taxon>Entamoeba</taxon>
    </lineage>
</organism>
<dbReference type="PANTHER" id="PTHR23355">
    <property type="entry name" value="RIBONUCLEASE"/>
    <property type="match status" value="1"/>
</dbReference>
<dbReference type="OMA" id="IIEMQPS"/>
<evidence type="ECO:0000313" key="1">
    <source>
        <dbReference type="EMBL" id="EDR24143.1"/>
    </source>
</evidence>
<dbReference type="GO" id="GO:0000932">
    <property type="term" value="C:P-body"/>
    <property type="evidence" value="ECO:0007669"/>
    <property type="project" value="TreeGrafter"/>
</dbReference>
<dbReference type="GeneID" id="5884678"/>
<name>B0EN19_ENTDS</name>
<dbReference type="eggNOG" id="ENOG502RDFT">
    <property type="taxonomic scope" value="Eukaryota"/>
</dbReference>
<dbReference type="SUPFAM" id="SSF50249">
    <property type="entry name" value="Nucleic acid-binding proteins"/>
    <property type="match status" value="2"/>
</dbReference>
<keyword evidence="2" id="KW-1185">Reference proteome</keyword>
<dbReference type="EMBL" id="DS550044">
    <property type="protein sequence ID" value="EDR24143.1"/>
    <property type="molecule type" value="Genomic_DNA"/>
</dbReference>
<dbReference type="GO" id="GO:0000175">
    <property type="term" value="F:3'-5'-RNA exonuclease activity"/>
    <property type="evidence" value="ECO:0007669"/>
    <property type="project" value="TreeGrafter"/>
</dbReference>
<sequence length="480" mass="56695">MNIFTSTVKYLNEYLYCSINFVGESHEVLIPYKQRNNSLPGDEVSVAIQPIKYWKIEGGDEDSLEIEYSQLFFKEKKYNNMVELNYNEINSLSELIELILNRKEYNGHKLQPTCEVIYIERYEKYKDITGYIEYGVFWPDDNGLCSLKCNQEIEGCHVIGDIDREENIFIFKRIIKSGNCYDFSEKIQSLKQNNFQQLIYYDEIKISQRVLQKINQLIKEQQYNDYSSLMTITIDSTNTQMWDDAIHIEMVDKNIVNLGIHCANYIIEMQPSSKELKQIERKLFQRERQKIVSKTKVNKYVFDTNKNCKAFSIILRYNLNTHEVESIYGGTTYITIKAHFTFDSFTKSIIYNTLMDERISNTVNQDYLFSNMIYLSDFVKNNFHYHEHKGNGIGETIIKQYGRFFSEKIGELLHEKYGNLAIVKRDKNVFIASFRSPLRKAKDVFVIRQIYSAILNLSKEEMIYYVCGGNEKKFKTIFQL</sequence>
<dbReference type="Proteomes" id="UP000008076">
    <property type="component" value="Unassembled WGS sequence"/>
</dbReference>
<proteinExistence type="predicted"/>
<dbReference type="InterPro" id="IPR012340">
    <property type="entry name" value="NA-bd_OB-fold"/>
</dbReference>
<dbReference type="PANTHER" id="PTHR23355:SF9">
    <property type="entry name" value="DIS3-LIKE EXONUCLEASE 2"/>
    <property type="match status" value="1"/>
</dbReference>
<dbReference type="GO" id="GO:0006402">
    <property type="term" value="P:mRNA catabolic process"/>
    <property type="evidence" value="ECO:0007669"/>
    <property type="project" value="TreeGrafter"/>
</dbReference>
<dbReference type="AlphaFoldDB" id="B0EN19"/>
<protein>
    <submittedName>
        <fullName evidence="1">Uncharacterized protein</fullName>
    </submittedName>
</protein>
<dbReference type="VEuPathDB" id="AmoebaDB:EDI_199330"/>
<evidence type="ECO:0000313" key="2">
    <source>
        <dbReference type="Proteomes" id="UP000008076"/>
    </source>
</evidence>
<gene>
    <name evidence="1" type="ORF">EDI_199330</name>
</gene>